<comment type="caution">
    <text evidence="1">The sequence shown here is derived from an EMBL/GenBank/DDBJ whole genome shotgun (WGS) entry which is preliminary data.</text>
</comment>
<accession>A0ACB0MFC4</accession>
<proteinExistence type="predicted"/>
<keyword evidence="2" id="KW-1185">Reference proteome</keyword>
<sequence>MDEDSAILQRKTGHVKKKPLKNKALGITFDEKDLKDFVTGFHKRKKKRRKEAQKQQEEAKRRKRNEERLKRKYERELAYGGVPPTDDTEAGEIDDNQEEVAQQVESIAATKTYENDDLKVTVVTKEINPDEESFPSERKEAAPAVSPHPVVADKKKSVPINKKKPFKKVAKNKSQPKQRSKRDKRKGKKPGGK</sequence>
<protein>
    <submittedName>
        <fullName evidence="1">Uncharacterized protein</fullName>
    </submittedName>
</protein>
<gene>
    <name evidence="1" type="ORF">MILVUS5_LOCUS40724</name>
</gene>
<organism evidence="1 2">
    <name type="scientific">Trifolium pratense</name>
    <name type="common">Red clover</name>
    <dbReference type="NCBI Taxonomy" id="57577"/>
    <lineage>
        <taxon>Eukaryota</taxon>
        <taxon>Viridiplantae</taxon>
        <taxon>Streptophyta</taxon>
        <taxon>Embryophyta</taxon>
        <taxon>Tracheophyta</taxon>
        <taxon>Spermatophyta</taxon>
        <taxon>Magnoliopsida</taxon>
        <taxon>eudicotyledons</taxon>
        <taxon>Gunneridae</taxon>
        <taxon>Pentapetalae</taxon>
        <taxon>rosids</taxon>
        <taxon>fabids</taxon>
        <taxon>Fabales</taxon>
        <taxon>Fabaceae</taxon>
        <taxon>Papilionoideae</taxon>
        <taxon>50 kb inversion clade</taxon>
        <taxon>NPAAA clade</taxon>
        <taxon>Hologalegina</taxon>
        <taxon>IRL clade</taxon>
        <taxon>Trifolieae</taxon>
        <taxon>Trifolium</taxon>
    </lineage>
</organism>
<evidence type="ECO:0000313" key="1">
    <source>
        <dbReference type="EMBL" id="CAJ2678437.1"/>
    </source>
</evidence>
<dbReference type="Proteomes" id="UP001177021">
    <property type="component" value="Unassembled WGS sequence"/>
</dbReference>
<reference evidence="1" key="1">
    <citation type="submission" date="2023-10" db="EMBL/GenBank/DDBJ databases">
        <authorList>
            <person name="Rodriguez Cubillos JULIANA M."/>
            <person name="De Vega J."/>
        </authorList>
    </citation>
    <scope>NUCLEOTIDE SEQUENCE</scope>
</reference>
<name>A0ACB0MFC4_TRIPR</name>
<dbReference type="EMBL" id="CASHSV030000823">
    <property type="protein sequence ID" value="CAJ2678437.1"/>
    <property type="molecule type" value="Genomic_DNA"/>
</dbReference>
<evidence type="ECO:0000313" key="2">
    <source>
        <dbReference type="Proteomes" id="UP001177021"/>
    </source>
</evidence>